<dbReference type="InterPro" id="IPR041664">
    <property type="entry name" value="AAA_16"/>
</dbReference>
<dbReference type="EMBL" id="JAGRRH010000004">
    <property type="protein sequence ID" value="KAG7370923.1"/>
    <property type="molecule type" value="Genomic_DNA"/>
</dbReference>
<name>A0A9K3LZK5_9STRA</name>
<proteinExistence type="predicted"/>
<evidence type="ECO:0000256" key="1">
    <source>
        <dbReference type="SAM" id="MobiDB-lite"/>
    </source>
</evidence>
<keyword evidence="3" id="KW-0723">Serine/threonine-protein kinase</keyword>
<evidence type="ECO:0000313" key="4">
    <source>
        <dbReference type="Proteomes" id="UP000693970"/>
    </source>
</evidence>
<dbReference type="Pfam" id="PF13191">
    <property type="entry name" value="AAA_16"/>
    <property type="match status" value="1"/>
</dbReference>
<gene>
    <name evidence="3" type="ORF">IV203_019493</name>
</gene>
<keyword evidence="3" id="KW-0418">Kinase</keyword>
<feature type="domain" description="Orc1-like AAA ATPase" evidence="2">
    <location>
        <begin position="247"/>
        <end position="457"/>
    </location>
</feature>
<feature type="region of interest" description="Disordered" evidence="1">
    <location>
        <begin position="1"/>
        <end position="83"/>
    </location>
</feature>
<dbReference type="PANTHER" id="PTHR43642">
    <property type="entry name" value="HYBRID SIGNAL TRANSDUCTION HISTIDINE KINASE G"/>
    <property type="match status" value="1"/>
</dbReference>
<accession>A0A9K3LZK5</accession>
<evidence type="ECO:0000313" key="3">
    <source>
        <dbReference type="EMBL" id="KAG7370923.1"/>
    </source>
</evidence>
<reference evidence="3" key="1">
    <citation type="journal article" date="2021" name="Sci. Rep.">
        <title>Diploid genomic architecture of Nitzschia inconspicua, an elite biomass production diatom.</title>
        <authorList>
            <person name="Oliver A."/>
            <person name="Podell S."/>
            <person name="Pinowska A."/>
            <person name="Traller J.C."/>
            <person name="Smith S.R."/>
            <person name="McClure R."/>
            <person name="Beliaev A."/>
            <person name="Bohutskyi P."/>
            <person name="Hill E.A."/>
            <person name="Rabines A."/>
            <person name="Zheng H."/>
            <person name="Allen L.Z."/>
            <person name="Kuo A."/>
            <person name="Grigoriev I.V."/>
            <person name="Allen A.E."/>
            <person name="Hazlebeck D."/>
            <person name="Allen E.E."/>
        </authorList>
    </citation>
    <scope>NUCLEOTIDE SEQUENCE</scope>
    <source>
        <strain evidence="3">Hildebrandi</strain>
    </source>
</reference>
<sequence>MPPATESVSRTSGGSSDTTCHRHRHFRDAPSSFADSGNPSDFSSNSQKEVIATVSTSVESTSPLLQAQRNQNSRFSTFQSPNHKKEARANDILFRDLHNEKEDPVNESGELSDMTMDPSYERRTSNSWNVQKIDLHRDAVTATRRSSVAVLHGLTINKLQFDKVGLHGRDEEIKQLQGIWSTVHRHHLLQNQQKHEQKRREEQRQAEQKAPPTQQKQQEPHAPLPGIDGDNDTVSRPTAIINNKVLTIVEGPSGVGKTRLVSTVLKKQSLRHDAFFATGKFDMKQFDEPFKGIIMAIEDLCSKILDEPTMDSSGSICSPEGSSTSLQQRGDGTEIKQLLVENLQLELPILVTFFPKLSSIVECDSAFLDEGTSVNQSGRDSYSQTINVDSVAGVRDTIDIKANADRLKHCVRKFIQTICCASPLIIHLDDTQWADPESLDLLYQILIDTSNHDALMVVFSYRSNETTGGNHLMTNLTNKLLEFSEKNPVWAVPIFTVTIDNLPVDKLNSFLQDLLSGDFDDTMELAHVLHDKTRGNIFFVNQLLVALHNQGLLEYSLGIGKWIWDIQKIRQDAPPADNVVELVKEKLLKETKAMQLLAIAACLGSHFSRANLMLVVEGIRIKAMSSKRKFKNTLVLYSFLSLDFDTTDLLHHCHREEYIQPTAANDGFHFFHDRIQEAALSVLPDRVVLLLKYEVGCILAAKLPKDQLGAMVFIVLATAFSAFKTASKHFKSAVKLLPDDYWQSHHELALDLFASAAEAEYALHDFKSMKEFCDKILNEHSVSPANKLKISHVLIDACVADHKPGESIKIAISMLKDCGVKISQDKLRIRLSAAFGLLRIKLSKKMQYSDTIAKIAPAQNKTDTEIMKTLDHLATAAYVGKPELFPLVVLQSIQYTFDHGITVYSLASFAMVGLLLACFMGDPASGRKFAEKGLAILQRVNCKEVESRTIFVAYIFSEQWMTMKDCMKYLFQGYEVGLSTGDLISAMYCAHFWCEYAFYTGMPLADVDTNMTNYGEQMEDFGQLSILSVLKMVHQAVRILRGLAGHINGTGAVLSGDIMDQEDVLRELSATKAEFLKMALQRYRPILACYVGDYENGAALAMKWTDKCCKMLPGQPAEVIVRFCSALCCYAMARKTRNRRYIYEAKRHHQFLRRWSKRPKATLNPNCVHREVLLSAELDAVSGKIASAFKKFEHAITMAGRCGIVQDQALANERYADLCLEQGDQEDYYFRINAAVYGMGGLCKSRQVKGRFGPFSSWRSSSNPQFIKGYPVHSIVQADGPDFG</sequence>
<dbReference type="InterPro" id="IPR053159">
    <property type="entry name" value="Hybrid_Histidine_Kinase"/>
</dbReference>
<keyword evidence="3" id="KW-0808">Transferase</keyword>
<feature type="compositionally biased region" description="Polar residues" evidence="1">
    <location>
        <begin position="1"/>
        <end position="18"/>
    </location>
</feature>
<organism evidence="3 4">
    <name type="scientific">Nitzschia inconspicua</name>
    <dbReference type="NCBI Taxonomy" id="303405"/>
    <lineage>
        <taxon>Eukaryota</taxon>
        <taxon>Sar</taxon>
        <taxon>Stramenopiles</taxon>
        <taxon>Ochrophyta</taxon>
        <taxon>Bacillariophyta</taxon>
        <taxon>Bacillariophyceae</taxon>
        <taxon>Bacillariophycidae</taxon>
        <taxon>Bacillariales</taxon>
        <taxon>Bacillariaceae</taxon>
        <taxon>Nitzschia</taxon>
    </lineage>
</organism>
<dbReference type="Proteomes" id="UP000693970">
    <property type="component" value="Unassembled WGS sequence"/>
</dbReference>
<dbReference type="PANTHER" id="PTHR43642:SF1">
    <property type="entry name" value="HYBRID SIGNAL TRANSDUCTION HISTIDINE KINASE G"/>
    <property type="match status" value="1"/>
</dbReference>
<protein>
    <submittedName>
        <fullName evidence="3">Serine/threonine protein kinase</fullName>
    </submittedName>
</protein>
<comment type="caution">
    <text evidence="3">The sequence shown here is derived from an EMBL/GenBank/DDBJ whole genome shotgun (WGS) entry which is preliminary data.</text>
</comment>
<feature type="compositionally biased region" description="Polar residues" evidence="1">
    <location>
        <begin position="33"/>
        <end position="81"/>
    </location>
</feature>
<evidence type="ECO:0000259" key="2">
    <source>
        <dbReference type="Pfam" id="PF13191"/>
    </source>
</evidence>
<feature type="compositionally biased region" description="Basic and acidic residues" evidence="1">
    <location>
        <begin position="193"/>
        <end position="207"/>
    </location>
</feature>
<dbReference type="OrthoDB" id="60033at2759"/>
<feature type="region of interest" description="Disordered" evidence="1">
    <location>
        <begin position="101"/>
        <end position="123"/>
    </location>
</feature>
<reference evidence="3" key="2">
    <citation type="submission" date="2021-04" db="EMBL/GenBank/DDBJ databases">
        <authorList>
            <person name="Podell S."/>
        </authorList>
    </citation>
    <scope>NUCLEOTIDE SEQUENCE</scope>
    <source>
        <strain evidence="3">Hildebrandi</strain>
    </source>
</reference>
<dbReference type="GO" id="GO:0004674">
    <property type="term" value="F:protein serine/threonine kinase activity"/>
    <property type="evidence" value="ECO:0007669"/>
    <property type="project" value="UniProtKB-KW"/>
</dbReference>
<feature type="region of interest" description="Disordered" evidence="1">
    <location>
        <begin position="189"/>
        <end position="235"/>
    </location>
</feature>
<keyword evidence="4" id="KW-1185">Reference proteome</keyword>